<proteinExistence type="predicted"/>
<dbReference type="PROSITE" id="PS51118">
    <property type="entry name" value="HTH_HXLR"/>
    <property type="match status" value="1"/>
</dbReference>
<keyword evidence="2" id="KW-0238">DNA-binding</keyword>
<keyword evidence="1" id="KW-0805">Transcription regulation</keyword>
<dbReference type="KEGG" id="msak:MSAS_51420"/>
<evidence type="ECO:0000256" key="1">
    <source>
        <dbReference type="ARBA" id="ARBA00023015"/>
    </source>
</evidence>
<dbReference type="GO" id="GO:0003677">
    <property type="term" value="F:DNA binding"/>
    <property type="evidence" value="ECO:0007669"/>
    <property type="project" value="UniProtKB-KW"/>
</dbReference>
<dbReference type="AlphaFoldDB" id="A0A7I7M1B1"/>
<evidence type="ECO:0000259" key="4">
    <source>
        <dbReference type="PROSITE" id="PS51118"/>
    </source>
</evidence>
<sequence length="152" mass="17056">MEHMASAVLGDEVVCSVERAVHVLGARWTPLILRELYYGCTRFDEIRQRLGIATNLLTTRLGDLVESGVIERVPYKDGHARTRHEYRLTAAGRDTLLILGALQQWGDRHQPRTKGPSVLRRRRGGGGQLRVAFVDEEGREVALDDVEMVPAN</sequence>
<reference evidence="5" key="1">
    <citation type="journal article" date="2019" name="Emerg. Microbes Infect.">
        <title>Comprehensive subspecies identification of 175 nontuberculous mycobacteria species based on 7547 genomic profiles.</title>
        <authorList>
            <person name="Matsumoto Y."/>
            <person name="Kinjo T."/>
            <person name="Motooka D."/>
            <person name="Nabeya D."/>
            <person name="Jung N."/>
            <person name="Uechi K."/>
            <person name="Horii T."/>
            <person name="Iida T."/>
            <person name="Fujita J."/>
            <person name="Nakamura S."/>
        </authorList>
    </citation>
    <scope>NUCLEOTIDE SEQUENCE [LARGE SCALE GENOMIC DNA]</scope>
    <source>
        <strain evidence="5">JCM 13016</strain>
    </source>
</reference>
<dbReference type="PANTHER" id="PTHR33204">
    <property type="entry name" value="TRANSCRIPTIONAL REGULATOR, MARR FAMILY"/>
    <property type="match status" value="1"/>
</dbReference>
<gene>
    <name evidence="5" type="ORF">MSAS_51420</name>
</gene>
<dbReference type="InterPro" id="IPR002577">
    <property type="entry name" value="HTH_HxlR"/>
</dbReference>
<dbReference type="EMBL" id="AP022573">
    <property type="protein sequence ID" value="BBX65968.1"/>
    <property type="molecule type" value="Genomic_DNA"/>
</dbReference>
<evidence type="ECO:0000256" key="2">
    <source>
        <dbReference type="ARBA" id="ARBA00023125"/>
    </source>
</evidence>
<dbReference type="InterPro" id="IPR036388">
    <property type="entry name" value="WH-like_DNA-bd_sf"/>
</dbReference>
<evidence type="ECO:0000256" key="3">
    <source>
        <dbReference type="ARBA" id="ARBA00023163"/>
    </source>
</evidence>
<dbReference type="PANTHER" id="PTHR33204:SF18">
    <property type="entry name" value="TRANSCRIPTIONAL REGULATORY PROTEIN"/>
    <property type="match status" value="1"/>
</dbReference>
<dbReference type="Pfam" id="PF01638">
    <property type="entry name" value="HxlR"/>
    <property type="match status" value="1"/>
</dbReference>
<dbReference type="SUPFAM" id="SSF46785">
    <property type="entry name" value="Winged helix' DNA-binding domain"/>
    <property type="match status" value="1"/>
</dbReference>
<protein>
    <submittedName>
        <fullName evidence="5">HxlR family transcriptional regulator</fullName>
    </submittedName>
</protein>
<organism evidence="5">
    <name type="scientific">Mycobacterium saskatchewanense</name>
    <dbReference type="NCBI Taxonomy" id="220927"/>
    <lineage>
        <taxon>Bacteria</taxon>
        <taxon>Bacillati</taxon>
        <taxon>Actinomycetota</taxon>
        <taxon>Actinomycetes</taxon>
        <taxon>Mycobacteriales</taxon>
        <taxon>Mycobacteriaceae</taxon>
        <taxon>Mycobacterium</taxon>
        <taxon>Mycobacterium simiae complex</taxon>
    </lineage>
</organism>
<feature type="domain" description="HTH hxlR-type" evidence="4">
    <location>
        <begin position="15"/>
        <end position="114"/>
    </location>
</feature>
<reference evidence="5" key="2">
    <citation type="submission" date="2020-02" db="EMBL/GenBank/DDBJ databases">
        <authorList>
            <person name="Matsumoto Y."/>
            <person name="Motooka D."/>
            <person name="Nakamura S."/>
        </authorList>
    </citation>
    <scope>NUCLEOTIDE SEQUENCE</scope>
    <source>
        <strain evidence="5">JCM 13016</strain>
    </source>
</reference>
<dbReference type="InterPro" id="IPR036390">
    <property type="entry name" value="WH_DNA-bd_sf"/>
</dbReference>
<name>A0A7I7M1B1_9MYCO</name>
<dbReference type="Gene3D" id="1.10.10.10">
    <property type="entry name" value="Winged helix-like DNA-binding domain superfamily/Winged helix DNA-binding domain"/>
    <property type="match status" value="1"/>
</dbReference>
<accession>A0A7I7M1B1</accession>
<evidence type="ECO:0000313" key="5">
    <source>
        <dbReference type="EMBL" id="BBX65968.1"/>
    </source>
</evidence>
<keyword evidence="3" id="KW-0804">Transcription</keyword>